<gene>
    <name evidence="1" type="ORF">CH367_18990</name>
</gene>
<sequence>MKDTGKSKLGNYFFPHKGKDFPGFRLRTRVMFHFDRLERIREKYFYGRSTKDSKIEGCKFSI</sequence>
<comment type="caution">
    <text evidence="1">The sequence shown here is derived from an EMBL/GenBank/DDBJ whole genome shotgun (WGS) entry which is preliminary data.</text>
</comment>
<keyword evidence="2" id="KW-1185">Reference proteome</keyword>
<proteinExistence type="predicted"/>
<dbReference type="Proteomes" id="UP000231879">
    <property type="component" value="Unassembled WGS sequence"/>
</dbReference>
<dbReference type="EMBL" id="NPDS01000010">
    <property type="protein sequence ID" value="PJZ55567.1"/>
    <property type="molecule type" value="Genomic_DNA"/>
</dbReference>
<accession>A0ABX4NFN5</accession>
<evidence type="ECO:0000313" key="1">
    <source>
        <dbReference type="EMBL" id="PJZ55567.1"/>
    </source>
</evidence>
<protein>
    <submittedName>
        <fullName evidence="1">Uncharacterized protein</fullName>
    </submittedName>
</protein>
<reference evidence="1 2" key="1">
    <citation type="submission" date="2017-07" db="EMBL/GenBank/DDBJ databases">
        <title>Leptospira spp. isolated from tropical soils.</title>
        <authorList>
            <person name="Thibeaux R."/>
            <person name="Iraola G."/>
            <person name="Ferres I."/>
            <person name="Bierque E."/>
            <person name="Girault D."/>
            <person name="Soupe-Gilbert M.-E."/>
            <person name="Picardeau M."/>
            <person name="Goarant C."/>
        </authorList>
    </citation>
    <scope>NUCLEOTIDE SEQUENCE [LARGE SCALE GENOMIC DNA]</scope>
    <source>
        <strain evidence="1 2">FH4-C-A1</strain>
    </source>
</reference>
<organism evidence="1 2">
    <name type="scientific">Leptospira barantonii</name>
    <dbReference type="NCBI Taxonomy" id="2023184"/>
    <lineage>
        <taxon>Bacteria</taxon>
        <taxon>Pseudomonadati</taxon>
        <taxon>Spirochaetota</taxon>
        <taxon>Spirochaetia</taxon>
        <taxon>Leptospirales</taxon>
        <taxon>Leptospiraceae</taxon>
        <taxon>Leptospira</taxon>
    </lineage>
</organism>
<evidence type="ECO:0000313" key="2">
    <source>
        <dbReference type="Proteomes" id="UP000231879"/>
    </source>
</evidence>
<name>A0ABX4NFN5_9LEPT</name>